<reference evidence="1 2" key="1">
    <citation type="submission" date="2019-02" db="EMBL/GenBank/DDBJ databases">
        <title>The competitiveness to form nodules shapes the capacities of Rhizobium leguminosarum sv viciae communities to promote symbiosis with specific hosts.</title>
        <authorList>
            <person name="Boivin S."/>
            <person name="Lepetit M."/>
        </authorList>
    </citation>
    <scope>NUCLEOTIDE SEQUENCE [LARGE SCALE GENOMIC DNA]</scope>
    <source>
        <strain evidence="1 2">SPF4F3</strain>
    </source>
</reference>
<dbReference type="RefSeq" id="WP_131602376.1">
    <property type="nucleotide sequence ID" value="NZ_SJLU01000012.1"/>
</dbReference>
<dbReference type="Proteomes" id="UP000291866">
    <property type="component" value="Unassembled WGS sequence"/>
</dbReference>
<evidence type="ECO:0000313" key="2">
    <source>
        <dbReference type="Proteomes" id="UP000291866"/>
    </source>
</evidence>
<sequence>MPTCSLTVKTHAPVLVQPIQKAADFRIQHVEDSGCKVTALTPRASYWVHANFADHCSDGDGIIETNLTGANMVMSKARSAGFLMEYVGPNDISHL</sequence>
<name>A0A8G2IYN5_RHILV</name>
<protein>
    <submittedName>
        <fullName evidence="1">Uncharacterized protein</fullName>
    </submittedName>
</protein>
<gene>
    <name evidence="1" type="ORF">E0H31_22995</name>
</gene>
<accession>A0A8G2IYN5</accession>
<organism evidence="1 2">
    <name type="scientific">Rhizobium leguminosarum bv. viciae</name>
    <dbReference type="NCBI Taxonomy" id="387"/>
    <lineage>
        <taxon>Bacteria</taxon>
        <taxon>Pseudomonadati</taxon>
        <taxon>Pseudomonadota</taxon>
        <taxon>Alphaproteobacteria</taxon>
        <taxon>Hyphomicrobiales</taxon>
        <taxon>Rhizobiaceae</taxon>
        <taxon>Rhizobium/Agrobacterium group</taxon>
        <taxon>Rhizobium</taxon>
    </lineage>
</organism>
<proteinExistence type="predicted"/>
<dbReference type="AlphaFoldDB" id="A0A8G2IYN5"/>
<comment type="caution">
    <text evidence="1">The sequence shown here is derived from an EMBL/GenBank/DDBJ whole genome shotgun (WGS) entry which is preliminary data.</text>
</comment>
<dbReference type="EMBL" id="SJLU01000012">
    <property type="protein sequence ID" value="TBX89699.1"/>
    <property type="molecule type" value="Genomic_DNA"/>
</dbReference>
<evidence type="ECO:0000313" key="1">
    <source>
        <dbReference type="EMBL" id="TBX89699.1"/>
    </source>
</evidence>